<feature type="region of interest" description="Disordered" evidence="1">
    <location>
        <begin position="135"/>
        <end position="154"/>
    </location>
</feature>
<comment type="caution">
    <text evidence="2">The sequence shown here is derived from an EMBL/GenBank/DDBJ whole genome shotgun (WGS) entry which is preliminary data.</text>
</comment>
<name>A0A4Z0R530_9FIRM</name>
<dbReference type="OrthoDB" id="367880at2"/>
<sequence length="154" mass="17989">MGKSENDSSIPRHKRMKRTERLQAGRHWLPTYIGKNIVRGYARHFAVDLLCAVKELEMLGHQFKPEYVDQLKRAIAVQIEQNQERKKLKAEQEMFTSSESDDQFCYIAGYTSSGAPYGVTWEEMDANEHWDENYLDVGPLENRDETDEEDDIPF</sequence>
<protein>
    <submittedName>
        <fullName evidence="2">Uncharacterized protein</fullName>
    </submittedName>
</protein>
<dbReference type="AlphaFoldDB" id="A0A4Z0R530"/>
<gene>
    <name evidence="2" type="ORF">E4K67_09240</name>
</gene>
<feature type="region of interest" description="Disordered" evidence="1">
    <location>
        <begin position="1"/>
        <end position="21"/>
    </location>
</feature>
<dbReference type="RefSeq" id="WP_135546132.1">
    <property type="nucleotide sequence ID" value="NZ_SPQQ01000003.1"/>
</dbReference>
<accession>A0A4Z0R530</accession>
<proteinExistence type="predicted"/>
<keyword evidence="3" id="KW-1185">Reference proteome</keyword>
<evidence type="ECO:0000256" key="1">
    <source>
        <dbReference type="SAM" id="MobiDB-lite"/>
    </source>
</evidence>
<dbReference type="Proteomes" id="UP000298460">
    <property type="component" value="Unassembled WGS sequence"/>
</dbReference>
<evidence type="ECO:0000313" key="3">
    <source>
        <dbReference type="Proteomes" id="UP000298460"/>
    </source>
</evidence>
<dbReference type="EMBL" id="SPQQ01000003">
    <property type="protein sequence ID" value="TGE38152.1"/>
    <property type="molecule type" value="Genomic_DNA"/>
</dbReference>
<feature type="compositionally biased region" description="Acidic residues" evidence="1">
    <location>
        <begin position="144"/>
        <end position="154"/>
    </location>
</feature>
<reference evidence="2 3" key="1">
    <citation type="submission" date="2019-03" db="EMBL/GenBank/DDBJ databases">
        <title>Draft Genome Sequence of Desulfosporosinus fructosivorans Strain 63.6F, Isolated from Marine Sediment in the Baltic Sea.</title>
        <authorList>
            <person name="Hausmann B."/>
            <person name="Vandieken V."/>
            <person name="Pjevac P."/>
            <person name="Schreck K."/>
            <person name="Herbold C.W."/>
            <person name="Loy A."/>
        </authorList>
    </citation>
    <scope>NUCLEOTIDE SEQUENCE [LARGE SCALE GENOMIC DNA]</scope>
    <source>
        <strain evidence="2 3">63.6F</strain>
    </source>
</reference>
<organism evidence="2 3">
    <name type="scientific">Desulfosporosinus fructosivorans</name>
    <dbReference type="NCBI Taxonomy" id="2018669"/>
    <lineage>
        <taxon>Bacteria</taxon>
        <taxon>Bacillati</taxon>
        <taxon>Bacillota</taxon>
        <taxon>Clostridia</taxon>
        <taxon>Eubacteriales</taxon>
        <taxon>Desulfitobacteriaceae</taxon>
        <taxon>Desulfosporosinus</taxon>
    </lineage>
</organism>
<evidence type="ECO:0000313" key="2">
    <source>
        <dbReference type="EMBL" id="TGE38152.1"/>
    </source>
</evidence>